<evidence type="ECO:0000259" key="5">
    <source>
        <dbReference type="PROSITE" id="PS51063"/>
    </source>
</evidence>
<dbReference type="EMBL" id="VTYN01000007">
    <property type="protein sequence ID" value="NOH48151.1"/>
    <property type="molecule type" value="Genomic_DNA"/>
</dbReference>
<accession>A0A7Y3Z7U0</accession>
<dbReference type="Pfam" id="PF00027">
    <property type="entry name" value="cNMP_binding"/>
    <property type="match status" value="1"/>
</dbReference>
<dbReference type="SMART" id="SM00100">
    <property type="entry name" value="cNMP"/>
    <property type="match status" value="1"/>
</dbReference>
<dbReference type="InterPro" id="IPR000595">
    <property type="entry name" value="cNMP-bd_dom"/>
</dbReference>
<organism evidence="6 7">
    <name type="scientific">Vibrio rotiferianus</name>
    <dbReference type="NCBI Taxonomy" id="190895"/>
    <lineage>
        <taxon>Bacteria</taxon>
        <taxon>Pseudomonadati</taxon>
        <taxon>Pseudomonadota</taxon>
        <taxon>Gammaproteobacteria</taxon>
        <taxon>Vibrionales</taxon>
        <taxon>Vibrionaceae</taxon>
        <taxon>Vibrio</taxon>
    </lineage>
</organism>
<dbReference type="InterPro" id="IPR036390">
    <property type="entry name" value="WH_DNA-bd_sf"/>
</dbReference>
<dbReference type="SUPFAM" id="SSF51206">
    <property type="entry name" value="cAMP-binding domain-like"/>
    <property type="match status" value="1"/>
</dbReference>
<dbReference type="CDD" id="cd00038">
    <property type="entry name" value="CAP_ED"/>
    <property type="match status" value="1"/>
</dbReference>
<feature type="domain" description="Cyclic nucleotide-binding" evidence="4">
    <location>
        <begin position="9"/>
        <end position="83"/>
    </location>
</feature>
<evidence type="ECO:0000256" key="1">
    <source>
        <dbReference type="ARBA" id="ARBA00023015"/>
    </source>
</evidence>
<dbReference type="PROSITE" id="PS50042">
    <property type="entry name" value="CNMP_BINDING_3"/>
    <property type="match status" value="1"/>
</dbReference>
<dbReference type="InterPro" id="IPR036388">
    <property type="entry name" value="WH-like_DNA-bd_sf"/>
</dbReference>
<dbReference type="Pfam" id="PF13545">
    <property type="entry name" value="HTH_Crp_2"/>
    <property type="match status" value="1"/>
</dbReference>
<dbReference type="Gene3D" id="2.60.120.10">
    <property type="entry name" value="Jelly Rolls"/>
    <property type="match status" value="1"/>
</dbReference>
<dbReference type="Proteomes" id="UP000572072">
    <property type="component" value="Unassembled WGS sequence"/>
</dbReference>
<dbReference type="AlphaFoldDB" id="A0A7Y3Z7U0"/>
<dbReference type="Gene3D" id="1.10.10.10">
    <property type="entry name" value="Winged helix-like DNA-binding domain superfamily/Winged helix DNA-binding domain"/>
    <property type="match status" value="1"/>
</dbReference>
<dbReference type="PROSITE" id="PS51063">
    <property type="entry name" value="HTH_CRP_2"/>
    <property type="match status" value="1"/>
</dbReference>
<sequence>MTPKQSLMDLFGLSEEFATQLLEAGEVQTIDAGEILEVQGQELENFLFVFSGLISVYRQNFDGAERFAGFIPPGFMYSESAILNQTKLYGRYHIQETMTALVLPISTVLELYENNLEFNKLTAQHLSQKLLFTSRILFISHERNSNRKVGLALDSLYRVTNKRSIPISVEDLAGMLGMSRNTVSKTLDYWELQGAITNSKARVTFNSTEPFSSITDGMVF</sequence>
<feature type="domain" description="HTH crp-type" evidence="5">
    <location>
        <begin position="143"/>
        <end position="209"/>
    </location>
</feature>
<dbReference type="SUPFAM" id="SSF46785">
    <property type="entry name" value="Winged helix' DNA-binding domain"/>
    <property type="match status" value="1"/>
</dbReference>
<evidence type="ECO:0000313" key="6">
    <source>
        <dbReference type="EMBL" id="NOH48151.1"/>
    </source>
</evidence>
<dbReference type="RefSeq" id="WP_171357700.1">
    <property type="nucleotide sequence ID" value="NZ_VTYN01000007.1"/>
</dbReference>
<dbReference type="GO" id="GO:0003677">
    <property type="term" value="F:DNA binding"/>
    <property type="evidence" value="ECO:0007669"/>
    <property type="project" value="UniProtKB-KW"/>
</dbReference>
<evidence type="ECO:0000256" key="2">
    <source>
        <dbReference type="ARBA" id="ARBA00023125"/>
    </source>
</evidence>
<comment type="caution">
    <text evidence="6">The sequence shown here is derived from an EMBL/GenBank/DDBJ whole genome shotgun (WGS) entry which is preliminary data.</text>
</comment>
<dbReference type="InterPro" id="IPR014710">
    <property type="entry name" value="RmlC-like_jellyroll"/>
</dbReference>
<name>A0A7Y3Z7U0_9VIBR</name>
<evidence type="ECO:0000313" key="7">
    <source>
        <dbReference type="Proteomes" id="UP000572072"/>
    </source>
</evidence>
<keyword evidence="2" id="KW-0238">DNA-binding</keyword>
<keyword evidence="1" id="KW-0805">Transcription regulation</keyword>
<dbReference type="InterPro" id="IPR012318">
    <property type="entry name" value="HTH_CRP"/>
</dbReference>
<reference evidence="6 7" key="1">
    <citation type="submission" date="2019-08" db="EMBL/GenBank/DDBJ databases">
        <title>Draft genome sequencing and comparative genomics of hatchery-associated Vibrios.</title>
        <authorList>
            <person name="Kehlet-Delgado H."/>
            <person name="Mueller R.S."/>
        </authorList>
    </citation>
    <scope>NUCLEOTIDE SEQUENCE [LARGE SCALE GENOMIC DNA]</scope>
    <source>
        <strain evidence="6 7">00-78-3</strain>
    </source>
</reference>
<dbReference type="GO" id="GO:0006355">
    <property type="term" value="P:regulation of DNA-templated transcription"/>
    <property type="evidence" value="ECO:0007669"/>
    <property type="project" value="InterPro"/>
</dbReference>
<proteinExistence type="predicted"/>
<dbReference type="InterPro" id="IPR018490">
    <property type="entry name" value="cNMP-bd_dom_sf"/>
</dbReference>
<gene>
    <name evidence="6" type="ORF">F0262_08780</name>
</gene>
<evidence type="ECO:0000256" key="3">
    <source>
        <dbReference type="ARBA" id="ARBA00023163"/>
    </source>
</evidence>
<evidence type="ECO:0000259" key="4">
    <source>
        <dbReference type="PROSITE" id="PS50042"/>
    </source>
</evidence>
<keyword evidence="3" id="KW-0804">Transcription</keyword>
<protein>
    <submittedName>
        <fullName evidence="6">Crp/Fnr family transcriptional regulator</fullName>
    </submittedName>
</protein>